<evidence type="ECO:0000313" key="2">
    <source>
        <dbReference type="Proteomes" id="UP000243799"/>
    </source>
</evidence>
<protein>
    <submittedName>
        <fullName evidence="1">Uncharacterized protein</fullName>
    </submittedName>
</protein>
<gene>
    <name evidence="1" type="ORF">SAMN05216266_107301</name>
</gene>
<dbReference type="AlphaFoldDB" id="A0A1I0ZXS4"/>
<dbReference type="OrthoDB" id="3689592at2"/>
<dbReference type="RefSeq" id="WP_091673695.1">
    <property type="nucleotide sequence ID" value="NZ_FOKG01000007.1"/>
</dbReference>
<name>A0A1I0ZXS4_9PSEU</name>
<sequence length="156" mass="16849">MHSGEEFIAATARSAVAAVAPQELPFFPATCSAYLRDPERALAGRRRRDETLGSGVDTIVELVSPVALAVAAAVYQQLVDRAGEQVTRGAGRLLARLRRKAIDTSRPVPNVPLSDEQRAELRRVAEARARALGLDEEQVQLLVGAIMDGLQQHGEE</sequence>
<reference evidence="2" key="1">
    <citation type="submission" date="2016-10" db="EMBL/GenBank/DDBJ databases">
        <authorList>
            <person name="Varghese N."/>
            <person name="Submissions S."/>
        </authorList>
    </citation>
    <scope>NUCLEOTIDE SEQUENCE [LARGE SCALE GENOMIC DNA]</scope>
    <source>
        <strain evidence="2">CGMCC 4.3568</strain>
    </source>
</reference>
<organism evidence="1 2">
    <name type="scientific">Amycolatopsis marina</name>
    <dbReference type="NCBI Taxonomy" id="490629"/>
    <lineage>
        <taxon>Bacteria</taxon>
        <taxon>Bacillati</taxon>
        <taxon>Actinomycetota</taxon>
        <taxon>Actinomycetes</taxon>
        <taxon>Pseudonocardiales</taxon>
        <taxon>Pseudonocardiaceae</taxon>
        <taxon>Amycolatopsis</taxon>
    </lineage>
</organism>
<evidence type="ECO:0000313" key="1">
    <source>
        <dbReference type="EMBL" id="SFB29230.1"/>
    </source>
</evidence>
<dbReference type="STRING" id="490629.SAMN05216266_107301"/>
<keyword evidence="2" id="KW-1185">Reference proteome</keyword>
<dbReference type="Proteomes" id="UP000243799">
    <property type="component" value="Unassembled WGS sequence"/>
</dbReference>
<accession>A0A1I0ZXS4</accession>
<dbReference type="EMBL" id="FOKG01000007">
    <property type="protein sequence ID" value="SFB29230.1"/>
    <property type="molecule type" value="Genomic_DNA"/>
</dbReference>
<proteinExistence type="predicted"/>